<keyword evidence="1" id="KW-0472">Membrane</keyword>
<keyword evidence="1" id="KW-1133">Transmembrane helix</keyword>
<evidence type="ECO:0000313" key="2">
    <source>
        <dbReference type="EMBL" id="HGT38117.1"/>
    </source>
</evidence>
<organism evidence="2">
    <name type="scientific">Schlesneria paludicola</name>
    <dbReference type="NCBI Taxonomy" id="360056"/>
    <lineage>
        <taxon>Bacteria</taxon>
        <taxon>Pseudomonadati</taxon>
        <taxon>Planctomycetota</taxon>
        <taxon>Planctomycetia</taxon>
        <taxon>Planctomycetales</taxon>
        <taxon>Planctomycetaceae</taxon>
        <taxon>Schlesneria</taxon>
    </lineage>
</organism>
<dbReference type="AlphaFoldDB" id="A0A7C4LLN8"/>
<gene>
    <name evidence="2" type="ORF">ENS64_02440</name>
</gene>
<reference evidence="2" key="1">
    <citation type="journal article" date="2020" name="mSystems">
        <title>Genome- and Community-Level Interaction Insights into Carbon Utilization and Element Cycling Functions of Hydrothermarchaeota in Hydrothermal Sediment.</title>
        <authorList>
            <person name="Zhou Z."/>
            <person name="Liu Y."/>
            <person name="Xu W."/>
            <person name="Pan J."/>
            <person name="Luo Z.H."/>
            <person name="Li M."/>
        </authorList>
    </citation>
    <scope>NUCLEOTIDE SEQUENCE [LARGE SCALE GENOMIC DNA]</scope>
    <source>
        <strain evidence="2">SpSt-508</strain>
    </source>
</reference>
<accession>A0A7C4LLN8</accession>
<proteinExistence type="predicted"/>
<protein>
    <recommendedName>
        <fullName evidence="3">DoxX family membrane protein</fullName>
    </recommendedName>
</protein>
<name>A0A7C4LLN8_9PLAN</name>
<sequence>MPGDERKISRMACASLVVLRLAIGWHLMYEGLWKLNTQKTSQPWTAEGYLKNATGPFRQQFRALTGDPDDLEWLDYDAMVRKWDDWFRAFVVHYPGTAEASAGGLSVADRLYLLLNGPEDYRAELEQLPDGVDLSRWKHAIRFDPQARRLIVTRQHLLPAERDAILELAPLIENPTAEQAAQAETIRKFRKALQEVYERQSRLSFKERLAALLKGDPDRAGIDQRRGQEVIEKRMGAIEEYKTLLARYEANLAKAKTAYQWDHLQRQWTELQQKRRDLVGPVQALEAELKHAAEALLSEQQLAAGPVPEPMTKQRMIDLQTMWGLTILGGLLIAGFGTRLAALGAAGLLTLFYLAVPPWPGTPPEVGPEHSFIVNKVLVEALACLTFVFLPSGRWFGVDALFAWLWSRRAR</sequence>
<feature type="transmembrane region" description="Helical" evidence="1">
    <location>
        <begin position="323"/>
        <end position="356"/>
    </location>
</feature>
<evidence type="ECO:0008006" key="3">
    <source>
        <dbReference type="Google" id="ProtNLM"/>
    </source>
</evidence>
<feature type="transmembrane region" description="Helical" evidence="1">
    <location>
        <begin position="376"/>
        <end position="406"/>
    </location>
</feature>
<evidence type="ECO:0000256" key="1">
    <source>
        <dbReference type="SAM" id="Phobius"/>
    </source>
</evidence>
<comment type="caution">
    <text evidence="2">The sequence shown here is derived from an EMBL/GenBank/DDBJ whole genome shotgun (WGS) entry which is preliminary data.</text>
</comment>
<keyword evidence="1" id="KW-0812">Transmembrane</keyword>
<dbReference type="EMBL" id="DSVQ01000006">
    <property type="protein sequence ID" value="HGT38117.1"/>
    <property type="molecule type" value="Genomic_DNA"/>
</dbReference>